<feature type="region of interest" description="Disordered" evidence="1">
    <location>
        <begin position="117"/>
        <end position="147"/>
    </location>
</feature>
<organism evidence="3 4">
    <name type="scientific">Genlisea aurea</name>
    <dbReference type="NCBI Taxonomy" id="192259"/>
    <lineage>
        <taxon>Eukaryota</taxon>
        <taxon>Viridiplantae</taxon>
        <taxon>Streptophyta</taxon>
        <taxon>Embryophyta</taxon>
        <taxon>Tracheophyta</taxon>
        <taxon>Spermatophyta</taxon>
        <taxon>Magnoliopsida</taxon>
        <taxon>eudicotyledons</taxon>
        <taxon>Gunneridae</taxon>
        <taxon>Pentapetalae</taxon>
        <taxon>asterids</taxon>
        <taxon>lamiids</taxon>
        <taxon>Lamiales</taxon>
        <taxon>Lentibulariaceae</taxon>
        <taxon>Genlisea</taxon>
    </lineage>
</organism>
<dbReference type="PANTHER" id="PTHR34566">
    <property type="entry name" value="ALTERED INHERITANCE OF MITOCHONDRIA PROTEIN"/>
    <property type="match status" value="1"/>
</dbReference>
<evidence type="ECO:0000313" key="3">
    <source>
        <dbReference type="EMBL" id="EPS65795.1"/>
    </source>
</evidence>
<dbReference type="EMBL" id="AUSU01004037">
    <property type="protein sequence ID" value="EPS65795.1"/>
    <property type="molecule type" value="Genomic_DNA"/>
</dbReference>
<sequence>DGSRSSSIASTKTPPPQAKSCKGCLYYSSRLKSDSRNPICVGLTRSLPEVPQYIVGQTEMEATKEGRSITDFRYACVGYSLYTDRKKQSISSPENQTELPICIGLEMIVDRRVAGAPLHDRDDGHGLPQQQHRSPPKPPNSATGDYLSRFRRNAQLVANGVEKNVRKVGNQIKQSLDEILDRRPK</sequence>
<dbReference type="Proteomes" id="UP000015453">
    <property type="component" value="Unassembled WGS sequence"/>
</dbReference>
<feature type="region of interest" description="Disordered" evidence="1">
    <location>
        <begin position="1"/>
        <end position="20"/>
    </location>
</feature>
<dbReference type="AlphaFoldDB" id="S8CFW2"/>
<evidence type="ECO:0000256" key="1">
    <source>
        <dbReference type="SAM" id="MobiDB-lite"/>
    </source>
</evidence>
<protein>
    <recommendedName>
        <fullName evidence="2">DUF8204 domain-containing protein</fullName>
    </recommendedName>
</protein>
<proteinExistence type="predicted"/>
<accession>S8CFW2</accession>
<feature type="compositionally biased region" description="Polar residues" evidence="1">
    <location>
        <begin position="1"/>
        <end position="12"/>
    </location>
</feature>
<comment type="caution">
    <text evidence="3">The sequence shown here is derived from an EMBL/GenBank/DDBJ whole genome shotgun (WGS) entry which is preliminary data.</text>
</comment>
<evidence type="ECO:0000313" key="4">
    <source>
        <dbReference type="Proteomes" id="UP000015453"/>
    </source>
</evidence>
<keyword evidence="4" id="KW-1185">Reference proteome</keyword>
<name>S8CFW2_9LAMI</name>
<dbReference type="OrthoDB" id="510712at2759"/>
<dbReference type="Pfam" id="PF26631">
    <property type="entry name" value="DUF8204"/>
    <property type="match status" value="1"/>
</dbReference>
<reference evidence="3 4" key="1">
    <citation type="journal article" date="2013" name="BMC Genomics">
        <title>The miniature genome of a carnivorous plant Genlisea aurea contains a low number of genes and short non-coding sequences.</title>
        <authorList>
            <person name="Leushkin E.V."/>
            <person name="Sutormin R.A."/>
            <person name="Nabieva E.R."/>
            <person name="Penin A.A."/>
            <person name="Kondrashov A.S."/>
            <person name="Logacheva M.D."/>
        </authorList>
    </citation>
    <scope>NUCLEOTIDE SEQUENCE [LARGE SCALE GENOMIC DNA]</scope>
</reference>
<feature type="non-terminal residue" evidence="3">
    <location>
        <position position="1"/>
    </location>
</feature>
<feature type="domain" description="DUF8204" evidence="2">
    <location>
        <begin position="17"/>
        <end position="107"/>
    </location>
</feature>
<dbReference type="PANTHER" id="PTHR34566:SF2">
    <property type="entry name" value="ALTERED INHERITANCE OF MITOCHONDRIA PROTEIN"/>
    <property type="match status" value="1"/>
</dbReference>
<dbReference type="InterPro" id="IPR058517">
    <property type="entry name" value="DUF8204"/>
</dbReference>
<evidence type="ECO:0000259" key="2">
    <source>
        <dbReference type="Pfam" id="PF26631"/>
    </source>
</evidence>
<gene>
    <name evidence="3" type="ORF">M569_08984</name>
</gene>